<keyword evidence="2" id="KW-0349">Heme</keyword>
<dbReference type="Pfam" id="PF00067">
    <property type="entry name" value="p450"/>
    <property type="match status" value="1"/>
</dbReference>
<keyword evidence="2" id="KW-0408">Iron</keyword>
<reference evidence="3 4" key="1">
    <citation type="submission" date="2018-06" db="EMBL/GenBank/DDBJ databases">
        <title>Actinomadura craniellae sp. nov. isolated from marine sponge Craniella sp.</title>
        <authorList>
            <person name="Li L."/>
            <person name="Xu Q.H."/>
            <person name="Lin H.W."/>
            <person name="Lu Y.H."/>
        </authorList>
    </citation>
    <scope>NUCLEOTIDE SEQUENCE [LARGE SCALE GENOMIC DNA]</scope>
    <source>
        <strain evidence="3 4">LHW63021</strain>
    </source>
</reference>
<dbReference type="Proteomes" id="UP000251891">
    <property type="component" value="Unassembled WGS sequence"/>
</dbReference>
<gene>
    <name evidence="3" type="ORF">DPM19_23915</name>
</gene>
<evidence type="ECO:0000313" key="4">
    <source>
        <dbReference type="Proteomes" id="UP000251891"/>
    </source>
</evidence>
<protein>
    <submittedName>
        <fullName evidence="3">Cytochrome P450</fullName>
    </submittedName>
</protein>
<dbReference type="PRINTS" id="PR00385">
    <property type="entry name" value="P450"/>
</dbReference>
<dbReference type="InterPro" id="IPR017972">
    <property type="entry name" value="Cyt_P450_CS"/>
</dbReference>
<dbReference type="EMBL" id="QLYX01000012">
    <property type="protein sequence ID" value="RAY12644.1"/>
    <property type="molecule type" value="Genomic_DNA"/>
</dbReference>
<dbReference type="InterPro" id="IPR001128">
    <property type="entry name" value="Cyt_P450"/>
</dbReference>
<dbReference type="PANTHER" id="PTHR46696:SF6">
    <property type="entry name" value="P450, PUTATIVE (EUROFUNG)-RELATED"/>
    <property type="match status" value="1"/>
</dbReference>
<comment type="similarity">
    <text evidence="1 2">Belongs to the cytochrome P450 family.</text>
</comment>
<dbReference type="GO" id="GO:0005506">
    <property type="term" value="F:iron ion binding"/>
    <property type="evidence" value="ECO:0007669"/>
    <property type="project" value="InterPro"/>
</dbReference>
<keyword evidence="2" id="KW-0560">Oxidoreductase</keyword>
<dbReference type="PRINTS" id="PR00359">
    <property type="entry name" value="BP450"/>
</dbReference>
<proteinExistence type="inferred from homology"/>
<sequence>MSELDGEVMEKSTPESGALPDDWCLRHFDHLSPDLAATMPDTMARMRELCPVARSEEHDGFWVVSTYEDVLGVAQNWEVYSSAHGLGVSKAPTVVRNLPVQADPPDQRIFKRLINPFFTPAAVAPWERPTRELVTRLIDDFIEDGGCEFMDAFARPLPSLTFFDLALNAPADDLEKVAYLASKSSVPDDPEARECWLGLYQWIKDFTRARRGGPEHGDVVDAVLNARIDGRPITEDEIIGTVQLLILGGLETTAGALGLMVARFCAEPEIPALLRARPELIPSAIQELLRLEPSFVSVGRTAMRDADLGGRQVKKGDKVLIHWASANRDAGEFTDPDRFELDRERNRHLSFGAGPHRCAGSNLARLNLRVALEELLRRLDDIRLRDGAKIEYHRGLTRSPLSLPITFTPGPRLGPS</sequence>
<dbReference type="GO" id="GO:0020037">
    <property type="term" value="F:heme binding"/>
    <property type="evidence" value="ECO:0007669"/>
    <property type="project" value="InterPro"/>
</dbReference>
<evidence type="ECO:0000256" key="2">
    <source>
        <dbReference type="RuleBase" id="RU000461"/>
    </source>
</evidence>
<dbReference type="GO" id="GO:0016705">
    <property type="term" value="F:oxidoreductase activity, acting on paired donors, with incorporation or reduction of molecular oxygen"/>
    <property type="evidence" value="ECO:0007669"/>
    <property type="project" value="InterPro"/>
</dbReference>
<evidence type="ECO:0000313" key="3">
    <source>
        <dbReference type="EMBL" id="RAY12644.1"/>
    </source>
</evidence>
<dbReference type="AlphaFoldDB" id="A0A365H0M9"/>
<evidence type="ECO:0000256" key="1">
    <source>
        <dbReference type="ARBA" id="ARBA00010617"/>
    </source>
</evidence>
<keyword evidence="2" id="KW-0503">Monooxygenase</keyword>
<keyword evidence="4" id="KW-1185">Reference proteome</keyword>
<dbReference type="GO" id="GO:0004497">
    <property type="term" value="F:monooxygenase activity"/>
    <property type="evidence" value="ECO:0007669"/>
    <property type="project" value="UniProtKB-KW"/>
</dbReference>
<dbReference type="PANTHER" id="PTHR46696">
    <property type="entry name" value="P450, PUTATIVE (EUROFUNG)-RELATED"/>
    <property type="match status" value="1"/>
</dbReference>
<accession>A0A365H0M9</accession>
<comment type="caution">
    <text evidence="3">The sequence shown here is derived from an EMBL/GenBank/DDBJ whole genome shotgun (WGS) entry which is preliminary data.</text>
</comment>
<dbReference type="OrthoDB" id="3599725at2"/>
<dbReference type="InterPro" id="IPR036396">
    <property type="entry name" value="Cyt_P450_sf"/>
</dbReference>
<organism evidence="3 4">
    <name type="scientific">Actinomadura craniellae</name>
    <dbReference type="NCBI Taxonomy" id="2231787"/>
    <lineage>
        <taxon>Bacteria</taxon>
        <taxon>Bacillati</taxon>
        <taxon>Actinomycetota</taxon>
        <taxon>Actinomycetes</taxon>
        <taxon>Streptosporangiales</taxon>
        <taxon>Thermomonosporaceae</taxon>
        <taxon>Actinomadura</taxon>
    </lineage>
</organism>
<dbReference type="PROSITE" id="PS00086">
    <property type="entry name" value="CYTOCHROME_P450"/>
    <property type="match status" value="1"/>
</dbReference>
<keyword evidence="2" id="KW-0479">Metal-binding</keyword>
<dbReference type="Gene3D" id="1.10.630.10">
    <property type="entry name" value="Cytochrome P450"/>
    <property type="match status" value="1"/>
</dbReference>
<dbReference type="InterPro" id="IPR002397">
    <property type="entry name" value="Cyt_P450_B"/>
</dbReference>
<name>A0A365H0M9_9ACTN</name>
<dbReference type="SUPFAM" id="SSF48264">
    <property type="entry name" value="Cytochrome P450"/>
    <property type="match status" value="1"/>
</dbReference>